<proteinExistence type="predicted"/>
<evidence type="ECO:0000313" key="3">
    <source>
        <dbReference type="Proteomes" id="UP000275078"/>
    </source>
</evidence>
<reference evidence="2 3" key="1">
    <citation type="journal article" date="2018" name="Nat. Ecol. Evol.">
        <title>Pezizomycetes genomes reveal the molecular basis of ectomycorrhizal truffle lifestyle.</title>
        <authorList>
            <person name="Murat C."/>
            <person name="Payen T."/>
            <person name="Noel B."/>
            <person name="Kuo A."/>
            <person name="Morin E."/>
            <person name="Chen J."/>
            <person name="Kohler A."/>
            <person name="Krizsan K."/>
            <person name="Balestrini R."/>
            <person name="Da Silva C."/>
            <person name="Montanini B."/>
            <person name="Hainaut M."/>
            <person name="Levati E."/>
            <person name="Barry K.W."/>
            <person name="Belfiori B."/>
            <person name="Cichocki N."/>
            <person name="Clum A."/>
            <person name="Dockter R.B."/>
            <person name="Fauchery L."/>
            <person name="Guy J."/>
            <person name="Iotti M."/>
            <person name="Le Tacon F."/>
            <person name="Lindquist E.A."/>
            <person name="Lipzen A."/>
            <person name="Malagnac F."/>
            <person name="Mello A."/>
            <person name="Molinier V."/>
            <person name="Miyauchi S."/>
            <person name="Poulain J."/>
            <person name="Riccioni C."/>
            <person name="Rubini A."/>
            <person name="Sitrit Y."/>
            <person name="Splivallo R."/>
            <person name="Traeger S."/>
            <person name="Wang M."/>
            <person name="Zifcakova L."/>
            <person name="Wipf D."/>
            <person name="Zambonelli A."/>
            <person name="Paolocci F."/>
            <person name="Nowrousian M."/>
            <person name="Ottonello S."/>
            <person name="Baldrian P."/>
            <person name="Spatafora J.W."/>
            <person name="Henrissat B."/>
            <person name="Nagy L.G."/>
            <person name="Aury J.M."/>
            <person name="Wincker P."/>
            <person name="Grigoriev I.V."/>
            <person name="Bonfante P."/>
            <person name="Martin F.M."/>
        </authorList>
    </citation>
    <scope>NUCLEOTIDE SEQUENCE [LARGE SCALE GENOMIC DNA]</scope>
    <source>
        <strain evidence="2 3">RN42</strain>
    </source>
</reference>
<feature type="compositionally biased region" description="Polar residues" evidence="1">
    <location>
        <begin position="100"/>
        <end position="113"/>
    </location>
</feature>
<keyword evidence="3" id="KW-1185">Reference proteome</keyword>
<protein>
    <submittedName>
        <fullName evidence="2">Uncharacterized protein</fullName>
    </submittedName>
</protein>
<feature type="region of interest" description="Disordered" evidence="1">
    <location>
        <begin position="84"/>
        <end position="122"/>
    </location>
</feature>
<dbReference type="Proteomes" id="UP000275078">
    <property type="component" value="Unassembled WGS sequence"/>
</dbReference>
<gene>
    <name evidence="2" type="ORF">BJ508DRAFT_306972</name>
</gene>
<evidence type="ECO:0000256" key="1">
    <source>
        <dbReference type="SAM" id="MobiDB-lite"/>
    </source>
</evidence>
<accession>A0A3N4I6F8</accession>
<dbReference type="AlphaFoldDB" id="A0A3N4I6F8"/>
<dbReference type="EMBL" id="ML119683">
    <property type="protein sequence ID" value="RPA81026.1"/>
    <property type="molecule type" value="Genomic_DNA"/>
</dbReference>
<name>A0A3N4I6F8_ASCIM</name>
<organism evidence="2 3">
    <name type="scientific">Ascobolus immersus RN42</name>
    <dbReference type="NCBI Taxonomy" id="1160509"/>
    <lineage>
        <taxon>Eukaryota</taxon>
        <taxon>Fungi</taxon>
        <taxon>Dikarya</taxon>
        <taxon>Ascomycota</taxon>
        <taxon>Pezizomycotina</taxon>
        <taxon>Pezizomycetes</taxon>
        <taxon>Pezizales</taxon>
        <taxon>Ascobolaceae</taxon>
        <taxon>Ascobolus</taxon>
    </lineage>
</organism>
<sequence>MLGNRQSPSPITTNVADSANRHVKVAQKPRGRSAQHKPMIPKRSYKFHFVTPRIDLLVSCHGTAGIIHTSQGRDAIRIFNWLHSTGIPEGSPENRKPAELSSQKGSGETSISPPQRRRQKPEIEARNALEAVIPSRSEHVLKLSLGCFSTTAASG</sequence>
<evidence type="ECO:0000313" key="2">
    <source>
        <dbReference type="EMBL" id="RPA81026.1"/>
    </source>
</evidence>